<sequence>MFLDMFLYLCSVLLPLSLSQALPSPGSVDKPCRYLPGDTDWPTEAEWSQLNTTVGGRLIKTIPLGSPCHGSSYRAAECEHLQAEWTNPEIHADSPSSFGAPLFQDQACDPFTNRSSPCELGNYYVYAINVTSAADVAAGLAFAQDKMIRLVVKNTGHDLLGRSSGKGALGLWTHNLRSISILDYNSSLYTGKAMKVGSGIQVFDAYSAAHQAGLRVVGGTCLTIGLAGGYTQGGGHSMLSTAYGLAADQVLEWEVVIANGTHLTSTPTENADLYWALSGGGGGTYAVVLSMTVKAYAESPVAGAMLQIKQTSSEDDFWVAVEAFHAAMPTWVDMGASTAYVLSNGVLSLQPALFTTRSAIEVKSILQPLIETLDSLSVAYVLNIIAFDDYYTAFNNYFGAYPNSQVQGNRLIPRSVLASNTSNAALTLALREIISNPSFYILGVGINVSAGASVPNAVFPGWRNAIASLEVIANWDYTASYAENTQHQKLVTKEYIPSLTAVTGPESGAYMNEADFQQPDFQSQFFGENYAALSAIKRKYDPQSLFYGNALVGSEEWVAGSDGRLCRAQSIYLG</sequence>
<dbReference type="GO" id="GO:0071949">
    <property type="term" value="F:FAD binding"/>
    <property type="evidence" value="ECO:0007669"/>
    <property type="project" value="InterPro"/>
</dbReference>
<dbReference type="Pfam" id="PF01565">
    <property type="entry name" value="FAD_binding_4"/>
    <property type="match status" value="1"/>
</dbReference>
<evidence type="ECO:0000256" key="2">
    <source>
        <dbReference type="ARBA" id="ARBA00023002"/>
    </source>
</evidence>
<dbReference type="InterPro" id="IPR016169">
    <property type="entry name" value="FAD-bd_PCMH_sub2"/>
</dbReference>
<reference evidence="6" key="1">
    <citation type="journal article" date="2005" name="Nature">
        <title>Sequencing of Aspergillus nidulans and comparative analysis with A. fumigatus and A. oryzae.</title>
        <authorList>
            <person name="Galagan J.E."/>
            <person name="Calvo S.E."/>
            <person name="Cuomo C."/>
            <person name="Ma L.J."/>
            <person name="Wortman J.R."/>
            <person name="Batzoglou S."/>
            <person name="Lee S.I."/>
            <person name="Basturkmen M."/>
            <person name="Spevak C.C."/>
            <person name="Clutterbuck J."/>
            <person name="Kapitonov V."/>
            <person name="Jurka J."/>
            <person name="Scazzocchio C."/>
            <person name="Farman M."/>
            <person name="Butler J."/>
            <person name="Purcell S."/>
            <person name="Harris S."/>
            <person name="Braus G.H."/>
            <person name="Draht O."/>
            <person name="Busch S."/>
            <person name="D'Enfert C."/>
            <person name="Bouchier C."/>
            <person name="Goldman G.H."/>
            <person name="Bell-Pedersen D."/>
            <person name="Griffiths-Jones S."/>
            <person name="Doonan J.H."/>
            <person name="Yu J."/>
            <person name="Vienken K."/>
            <person name="Pain A."/>
            <person name="Freitag M."/>
            <person name="Selker E.U."/>
            <person name="Archer D.B."/>
            <person name="Penalva M.A."/>
            <person name="Oakley B.R."/>
            <person name="Momany M."/>
            <person name="Tanaka T."/>
            <person name="Kumagai T."/>
            <person name="Asai K."/>
            <person name="Machida M."/>
            <person name="Nierman W.C."/>
            <person name="Denning D.W."/>
            <person name="Caddick M."/>
            <person name="Hynes M."/>
            <person name="Paoletti M."/>
            <person name="Fischer R."/>
            <person name="Miller B."/>
            <person name="Dyer P."/>
            <person name="Sachs M.S."/>
            <person name="Osmani S.A."/>
            <person name="Birren B.W."/>
        </authorList>
    </citation>
    <scope>NUCLEOTIDE SEQUENCE [LARGE SCALE GENOMIC DNA]</scope>
    <source>
        <strain evidence="6">FGSC A4 / ATCC 38163 / CBS 112.46 / NRRL 194 / M139</strain>
    </source>
</reference>
<keyword evidence="6" id="KW-1185">Reference proteome</keyword>
<organism evidence="5 6">
    <name type="scientific">Emericella nidulans (strain FGSC A4 / ATCC 38163 / CBS 112.46 / NRRL 194 / M139)</name>
    <name type="common">Aspergillus nidulans</name>
    <dbReference type="NCBI Taxonomy" id="227321"/>
    <lineage>
        <taxon>Eukaryota</taxon>
        <taxon>Fungi</taxon>
        <taxon>Dikarya</taxon>
        <taxon>Ascomycota</taxon>
        <taxon>Pezizomycotina</taxon>
        <taxon>Eurotiomycetes</taxon>
        <taxon>Eurotiomycetidae</taxon>
        <taxon>Eurotiales</taxon>
        <taxon>Aspergillaceae</taxon>
        <taxon>Aspergillus</taxon>
        <taxon>Aspergillus subgen. Nidulantes</taxon>
    </lineage>
</organism>
<dbReference type="PROSITE" id="PS51387">
    <property type="entry name" value="FAD_PCMH"/>
    <property type="match status" value="1"/>
</dbReference>
<dbReference type="Pfam" id="PF08031">
    <property type="entry name" value="BBE"/>
    <property type="match status" value="1"/>
</dbReference>
<dbReference type="PANTHER" id="PTHR13878">
    <property type="entry name" value="GULONOLACTONE OXIDASE"/>
    <property type="match status" value="1"/>
</dbReference>
<gene>
    <name evidence="5" type="ORF">ANIA_07081</name>
</gene>
<dbReference type="OrthoDB" id="9983560at2759"/>
<reference evidence="6" key="2">
    <citation type="journal article" date="2009" name="Fungal Genet. Biol.">
        <title>The 2008 update of the Aspergillus nidulans genome annotation: a community effort.</title>
        <authorList>
            <person name="Wortman J.R."/>
            <person name="Gilsenan J.M."/>
            <person name="Joardar V."/>
            <person name="Deegan J."/>
            <person name="Clutterbuck J."/>
            <person name="Andersen M.R."/>
            <person name="Archer D."/>
            <person name="Bencina M."/>
            <person name="Braus G."/>
            <person name="Coutinho P."/>
            <person name="von Dohren H."/>
            <person name="Doonan J."/>
            <person name="Driessen A.J."/>
            <person name="Durek P."/>
            <person name="Espeso E."/>
            <person name="Fekete E."/>
            <person name="Flipphi M."/>
            <person name="Estrada C.G."/>
            <person name="Geysens S."/>
            <person name="Goldman G."/>
            <person name="de Groot P.W."/>
            <person name="Hansen K."/>
            <person name="Harris S.D."/>
            <person name="Heinekamp T."/>
            <person name="Helmstaedt K."/>
            <person name="Henrissat B."/>
            <person name="Hofmann G."/>
            <person name="Homan T."/>
            <person name="Horio T."/>
            <person name="Horiuchi H."/>
            <person name="James S."/>
            <person name="Jones M."/>
            <person name="Karaffa L."/>
            <person name="Karanyi Z."/>
            <person name="Kato M."/>
            <person name="Keller N."/>
            <person name="Kelly D.E."/>
            <person name="Kiel J.A."/>
            <person name="Kim J.M."/>
            <person name="van der Klei I.J."/>
            <person name="Klis F.M."/>
            <person name="Kovalchuk A."/>
            <person name="Krasevec N."/>
            <person name="Kubicek C.P."/>
            <person name="Liu B."/>
            <person name="Maccabe A."/>
            <person name="Meyer V."/>
            <person name="Mirabito P."/>
            <person name="Miskei M."/>
            <person name="Mos M."/>
            <person name="Mullins J."/>
            <person name="Nelson D.R."/>
            <person name="Nielsen J."/>
            <person name="Oakley B.R."/>
            <person name="Osmani S.A."/>
            <person name="Pakula T."/>
            <person name="Paszewski A."/>
            <person name="Paulsen I."/>
            <person name="Pilsyk S."/>
            <person name="Pocsi I."/>
            <person name="Punt P.J."/>
            <person name="Ram A.F."/>
            <person name="Ren Q."/>
            <person name="Robellet X."/>
            <person name="Robson G."/>
            <person name="Seiboth B."/>
            <person name="van Solingen P."/>
            <person name="Specht T."/>
            <person name="Sun J."/>
            <person name="Taheri-Talesh N."/>
            <person name="Takeshita N."/>
            <person name="Ussery D."/>
            <person name="vanKuyk P.A."/>
            <person name="Visser H."/>
            <person name="van de Vondervoort P.J."/>
            <person name="de Vries R.P."/>
            <person name="Walton J."/>
            <person name="Xiang X."/>
            <person name="Xiong Y."/>
            <person name="Zeng A.P."/>
            <person name="Brandt B.W."/>
            <person name="Cornell M.J."/>
            <person name="van den Hondel C.A."/>
            <person name="Visser J."/>
            <person name="Oliver S.G."/>
            <person name="Turner G."/>
        </authorList>
    </citation>
    <scope>GENOME REANNOTATION</scope>
    <source>
        <strain evidence="6">FGSC A4 / ATCC 38163 / CBS 112.46 / NRRL 194 / M139</strain>
    </source>
</reference>
<dbReference type="Proteomes" id="UP000000560">
    <property type="component" value="Chromosome IV"/>
</dbReference>
<dbReference type="InterPro" id="IPR036318">
    <property type="entry name" value="FAD-bd_PCMH-like_sf"/>
</dbReference>
<dbReference type="InterPro" id="IPR006094">
    <property type="entry name" value="Oxid_FAD_bind_N"/>
</dbReference>
<dbReference type="AlphaFoldDB" id="Q5AX99"/>
<dbReference type="STRING" id="227321.Q5AX99"/>
<dbReference type="PANTHER" id="PTHR13878:SF91">
    <property type="entry name" value="FAD BINDING DOMAIN PROTEIN (AFU_ORTHOLOGUE AFUA_6G12070)-RELATED"/>
    <property type="match status" value="1"/>
</dbReference>
<dbReference type="Gene3D" id="3.30.465.10">
    <property type="match status" value="2"/>
</dbReference>
<dbReference type="InterPro" id="IPR050432">
    <property type="entry name" value="FAD-linked_Oxidoreductases_BP"/>
</dbReference>
<proteinExistence type="inferred from homology"/>
<dbReference type="VEuPathDB" id="FungiDB:AN7081"/>
<comment type="similarity">
    <text evidence="1">Belongs to the oxygen-dependent FAD-linked oxidoreductase family.</text>
</comment>
<evidence type="ECO:0000313" key="5">
    <source>
        <dbReference type="EMBL" id="CBF79122.1"/>
    </source>
</evidence>
<keyword evidence="2" id="KW-0560">Oxidoreductase</keyword>
<dbReference type="EMBL" id="BN001304">
    <property type="protein sequence ID" value="CBF79122.1"/>
    <property type="molecule type" value="Genomic_DNA"/>
</dbReference>
<evidence type="ECO:0000259" key="4">
    <source>
        <dbReference type="PROSITE" id="PS51387"/>
    </source>
</evidence>
<dbReference type="InParanoid" id="Q5AX99"/>
<dbReference type="OMA" id="AITWIEL"/>
<dbReference type="InterPro" id="IPR016166">
    <property type="entry name" value="FAD-bd_PCMH"/>
</dbReference>
<dbReference type="RefSeq" id="XP_664685.1">
    <property type="nucleotide sequence ID" value="XM_659593.1"/>
</dbReference>
<feature type="chain" id="PRO_5010230430" description="FAD-binding PCMH-type domain-containing protein" evidence="3">
    <location>
        <begin position="22"/>
        <end position="574"/>
    </location>
</feature>
<dbReference type="GeneID" id="2870055"/>
<feature type="signal peptide" evidence="3">
    <location>
        <begin position="1"/>
        <end position="21"/>
    </location>
</feature>
<feature type="domain" description="FAD-binding PCMH-type" evidence="4">
    <location>
        <begin position="120"/>
        <end position="298"/>
    </location>
</feature>
<protein>
    <recommendedName>
        <fullName evidence="4">FAD-binding PCMH-type domain-containing protein</fullName>
    </recommendedName>
</protein>
<keyword evidence="3" id="KW-0732">Signal</keyword>
<dbReference type="KEGG" id="ani:ANIA_07081"/>
<dbReference type="eggNOG" id="ENOG502R8I5">
    <property type="taxonomic scope" value="Eukaryota"/>
</dbReference>
<dbReference type="HOGENOM" id="CLU_018354_4_2_1"/>
<dbReference type="SUPFAM" id="SSF56176">
    <property type="entry name" value="FAD-binding/transporter-associated domain-like"/>
    <property type="match status" value="1"/>
</dbReference>
<evidence type="ECO:0000256" key="3">
    <source>
        <dbReference type="SAM" id="SignalP"/>
    </source>
</evidence>
<accession>Q5AX99</accession>
<name>Q5AX99_EMENI</name>
<accession>C8VDF6</accession>
<evidence type="ECO:0000256" key="1">
    <source>
        <dbReference type="ARBA" id="ARBA00005466"/>
    </source>
</evidence>
<dbReference type="GO" id="GO:0016491">
    <property type="term" value="F:oxidoreductase activity"/>
    <property type="evidence" value="ECO:0000318"/>
    <property type="project" value="GO_Central"/>
</dbReference>
<dbReference type="InterPro" id="IPR012951">
    <property type="entry name" value="BBE"/>
</dbReference>
<evidence type="ECO:0000313" key="6">
    <source>
        <dbReference type="Proteomes" id="UP000000560"/>
    </source>
</evidence>